<feature type="transmembrane region" description="Helical" evidence="6">
    <location>
        <begin position="226"/>
        <end position="251"/>
    </location>
</feature>
<keyword evidence="5 6" id="KW-0472">Membrane</keyword>
<reference evidence="7 8" key="1">
    <citation type="submission" date="2021-02" db="EMBL/GenBank/DDBJ databases">
        <authorList>
            <person name="Jung H.S."/>
            <person name="Chun B.H."/>
            <person name="Jeon C.O."/>
        </authorList>
    </citation>
    <scope>NUCLEOTIDE SEQUENCE [LARGE SCALE GENOMIC DNA]</scope>
    <source>
        <strain evidence="7 8">LMG 25203</strain>
    </source>
</reference>
<dbReference type="RefSeq" id="WP_187657119.1">
    <property type="nucleotide sequence ID" value="NZ_JACSOD020000491.1"/>
</dbReference>
<keyword evidence="8" id="KW-1185">Reference proteome</keyword>
<feature type="transmembrane region" description="Helical" evidence="6">
    <location>
        <begin position="12"/>
        <end position="31"/>
    </location>
</feature>
<dbReference type="InterPro" id="IPR050833">
    <property type="entry name" value="Poly_Biosynth_Transport"/>
</dbReference>
<evidence type="ECO:0000256" key="2">
    <source>
        <dbReference type="ARBA" id="ARBA00022475"/>
    </source>
</evidence>
<name>A0ABS2CXY4_9FLAO</name>
<keyword evidence="3 6" id="KW-0812">Transmembrane</keyword>
<sequence length="491" mass="54263">MSETKSSYGSIMKATSIFGGVQVFNILITLIRGKFVALLIGTAGMGLNGLLLSGLNLIKTLTSLGVPESAVKDIAKAHGSNDNLKIRTTFQVFKRLIWFTALLGVLATIIFSPLLSKFAFKNYEHTTSFIWLSVTFVFGALSGGIYTLLRGTRQLKYLAQANVFGGIVGLVVALPIFYFYGINGVVPAIILTAFANYLVSLYFTSKIKFEPINISWQETFQLGKPIVQLGLSLTLVNILASAVAFALSAYISKTGSLSDLGLYSAGNAIVEGYVGMVFTAMATDYFPRLSAVINEEAKWKRLVNEQAELVLIILGVVLVLLITTTPLLIRILLSKEFIASQNFIQFAVLAIPLKGLVWVVGYIFLAKGNNKLFLTVEIIANLIVLGFNILFYHLYGLTGLALSLCFSYIISCLFMLIILKKKHQFKFELDVFKFLFISMISLFVCLASIHCLEKTYSIIAQISIVFITVAFFIFEFNKKIPLKSILQKFKK</sequence>
<evidence type="ECO:0000313" key="8">
    <source>
        <dbReference type="Proteomes" id="UP000759529"/>
    </source>
</evidence>
<feature type="transmembrane region" description="Helical" evidence="6">
    <location>
        <begin position="161"/>
        <end position="180"/>
    </location>
</feature>
<feature type="transmembrane region" description="Helical" evidence="6">
    <location>
        <begin position="186"/>
        <end position="205"/>
    </location>
</feature>
<feature type="transmembrane region" description="Helical" evidence="6">
    <location>
        <begin position="307"/>
        <end position="331"/>
    </location>
</feature>
<keyword evidence="4 6" id="KW-1133">Transmembrane helix</keyword>
<feature type="transmembrane region" description="Helical" evidence="6">
    <location>
        <begin position="128"/>
        <end position="149"/>
    </location>
</feature>
<evidence type="ECO:0000313" key="7">
    <source>
        <dbReference type="EMBL" id="MBM6499819.1"/>
    </source>
</evidence>
<dbReference type="EMBL" id="JACSOD020000491">
    <property type="protein sequence ID" value="MBM6499819.1"/>
    <property type="molecule type" value="Genomic_DNA"/>
</dbReference>
<evidence type="ECO:0000256" key="4">
    <source>
        <dbReference type="ARBA" id="ARBA00022989"/>
    </source>
</evidence>
<dbReference type="Pfam" id="PF13440">
    <property type="entry name" value="Polysacc_synt_3"/>
    <property type="match status" value="1"/>
</dbReference>
<organism evidence="7 8">
    <name type="scientific">Flavobacterium macrobrachii</name>
    <dbReference type="NCBI Taxonomy" id="591204"/>
    <lineage>
        <taxon>Bacteria</taxon>
        <taxon>Pseudomonadati</taxon>
        <taxon>Bacteroidota</taxon>
        <taxon>Flavobacteriia</taxon>
        <taxon>Flavobacteriales</taxon>
        <taxon>Flavobacteriaceae</taxon>
        <taxon>Flavobacterium</taxon>
    </lineage>
</organism>
<feature type="transmembrane region" description="Helical" evidence="6">
    <location>
        <begin position="431"/>
        <end position="449"/>
    </location>
</feature>
<feature type="transmembrane region" description="Helical" evidence="6">
    <location>
        <begin position="37"/>
        <end position="58"/>
    </location>
</feature>
<comment type="caution">
    <text evidence="7">The sequence shown here is derived from an EMBL/GenBank/DDBJ whole genome shotgun (WGS) entry which is preliminary data.</text>
</comment>
<proteinExistence type="predicted"/>
<feature type="transmembrane region" description="Helical" evidence="6">
    <location>
        <begin position="400"/>
        <end position="419"/>
    </location>
</feature>
<protein>
    <submittedName>
        <fullName evidence="7">Oligosaccharide flippase family protein</fullName>
    </submittedName>
</protein>
<evidence type="ECO:0000256" key="5">
    <source>
        <dbReference type="ARBA" id="ARBA00023136"/>
    </source>
</evidence>
<evidence type="ECO:0000256" key="6">
    <source>
        <dbReference type="SAM" id="Phobius"/>
    </source>
</evidence>
<dbReference type="PANTHER" id="PTHR30250:SF11">
    <property type="entry name" value="O-ANTIGEN TRANSPORTER-RELATED"/>
    <property type="match status" value="1"/>
</dbReference>
<feature type="transmembrane region" description="Helical" evidence="6">
    <location>
        <begin position="455"/>
        <end position="474"/>
    </location>
</feature>
<feature type="transmembrane region" description="Helical" evidence="6">
    <location>
        <begin position="96"/>
        <end position="116"/>
    </location>
</feature>
<evidence type="ECO:0000256" key="3">
    <source>
        <dbReference type="ARBA" id="ARBA00022692"/>
    </source>
</evidence>
<feature type="transmembrane region" description="Helical" evidence="6">
    <location>
        <begin position="343"/>
        <end position="365"/>
    </location>
</feature>
<comment type="subcellular location">
    <subcellularLocation>
        <location evidence="1">Cell membrane</location>
        <topology evidence="1">Multi-pass membrane protein</topology>
    </subcellularLocation>
</comment>
<keyword evidence="2" id="KW-1003">Cell membrane</keyword>
<dbReference type="PANTHER" id="PTHR30250">
    <property type="entry name" value="PST FAMILY PREDICTED COLANIC ACID TRANSPORTER"/>
    <property type="match status" value="1"/>
</dbReference>
<feature type="transmembrane region" description="Helical" evidence="6">
    <location>
        <begin position="372"/>
        <end position="394"/>
    </location>
</feature>
<feature type="transmembrane region" description="Helical" evidence="6">
    <location>
        <begin position="263"/>
        <end position="286"/>
    </location>
</feature>
<gene>
    <name evidence="7" type="ORF">H9X54_010990</name>
</gene>
<accession>A0ABS2CXY4</accession>
<dbReference type="Proteomes" id="UP000759529">
    <property type="component" value="Unassembled WGS sequence"/>
</dbReference>
<evidence type="ECO:0000256" key="1">
    <source>
        <dbReference type="ARBA" id="ARBA00004651"/>
    </source>
</evidence>